<evidence type="ECO:0000256" key="12">
    <source>
        <dbReference type="ARBA" id="ARBA00034808"/>
    </source>
</evidence>
<name>A0ABT7V0S1_9ACTN</name>
<dbReference type="InterPro" id="IPR027417">
    <property type="entry name" value="P-loop_NTPase"/>
</dbReference>
<feature type="binding site" evidence="14">
    <location>
        <begin position="31"/>
        <end position="38"/>
    </location>
    <ligand>
        <name>ATP</name>
        <dbReference type="ChEBI" id="CHEBI:30616"/>
    </ligand>
</feature>
<organism evidence="17 18">
    <name type="scientific">Thermophilibacter provencensis</name>
    <dbReference type="NCBI Taxonomy" id="1852386"/>
    <lineage>
        <taxon>Bacteria</taxon>
        <taxon>Bacillati</taxon>
        <taxon>Actinomycetota</taxon>
        <taxon>Coriobacteriia</taxon>
        <taxon>Coriobacteriales</taxon>
        <taxon>Atopobiaceae</taxon>
        <taxon>Thermophilibacter</taxon>
    </lineage>
</organism>
<keyword evidence="6" id="KW-0269">Exonuclease</keyword>
<comment type="catalytic activity">
    <reaction evidence="11">
        <text>Couples ATP hydrolysis with the unwinding of duplex DNA by translocating in the 3'-5' direction.</text>
        <dbReference type="EC" id="5.6.2.4"/>
    </reaction>
</comment>
<gene>
    <name evidence="17" type="ORF">QUW25_00715</name>
</gene>
<evidence type="ECO:0000313" key="18">
    <source>
        <dbReference type="Proteomes" id="UP001529256"/>
    </source>
</evidence>
<evidence type="ECO:0000256" key="2">
    <source>
        <dbReference type="ARBA" id="ARBA00022741"/>
    </source>
</evidence>
<dbReference type="PROSITE" id="PS51217">
    <property type="entry name" value="UVRD_HELICASE_CTER"/>
    <property type="match status" value="1"/>
</dbReference>
<dbReference type="Proteomes" id="UP001529256">
    <property type="component" value="Unassembled WGS sequence"/>
</dbReference>
<dbReference type="Pfam" id="PF00580">
    <property type="entry name" value="UvrD-helicase"/>
    <property type="match status" value="1"/>
</dbReference>
<comment type="catalytic activity">
    <reaction evidence="13">
        <text>ATP + H2O = ADP + phosphate + H(+)</text>
        <dbReference type="Rhea" id="RHEA:13065"/>
        <dbReference type="ChEBI" id="CHEBI:15377"/>
        <dbReference type="ChEBI" id="CHEBI:15378"/>
        <dbReference type="ChEBI" id="CHEBI:30616"/>
        <dbReference type="ChEBI" id="CHEBI:43474"/>
        <dbReference type="ChEBI" id="CHEBI:456216"/>
        <dbReference type="EC" id="5.6.2.4"/>
    </reaction>
</comment>
<dbReference type="PANTHER" id="PTHR11070">
    <property type="entry name" value="UVRD / RECB / PCRA DNA HELICASE FAMILY MEMBER"/>
    <property type="match status" value="1"/>
</dbReference>
<dbReference type="PROSITE" id="PS51198">
    <property type="entry name" value="UVRD_HELICASE_ATP_BIND"/>
    <property type="match status" value="1"/>
</dbReference>
<dbReference type="InterPro" id="IPR011604">
    <property type="entry name" value="PDDEXK-like_dom_sf"/>
</dbReference>
<dbReference type="GO" id="GO:0016787">
    <property type="term" value="F:hydrolase activity"/>
    <property type="evidence" value="ECO:0007669"/>
    <property type="project" value="UniProtKB-KW"/>
</dbReference>
<dbReference type="InterPro" id="IPR014017">
    <property type="entry name" value="DNA_helicase_UvrD-like_C"/>
</dbReference>
<evidence type="ECO:0000313" key="17">
    <source>
        <dbReference type="EMBL" id="MDM8270214.1"/>
    </source>
</evidence>
<keyword evidence="2 14" id="KW-0547">Nucleotide-binding</keyword>
<evidence type="ECO:0000256" key="13">
    <source>
        <dbReference type="ARBA" id="ARBA00048988"/>
    </source>
</evidence>
<evidence type="ECO:0000259" key="15">
    <source>
        <dbReference type="PROSITE" id="PS51198"/>
    </source>
</evidence>
<dbReference type="Pfam" id="PF12705">
    <property type="entry name" value="PDDEXK_1"/>
    <property type="match status" value="1"/>
</dbReference>
<dbReference type="Pfam" id="PF13361">
    <property type="entry name" value="UvrD_C"/>
    <property type="match status" value="2"/>
</dbReference>
<evidence type="ECO:0000259" key="16">
    <source>
        <dbReference type="PROSITE" id="PS51217"/>
    </source>
</evidence>
<evidence type="ECO:0000256" key="10">
    <source>
        <dbReference type="ARBA" id="ARBA00023235"/>
    </source>
</evidence>
<dbReference type="PANTHER" id="PTHR11070:SF2">
    <property type="entry name" value="ATP-DEPENDENT DNA HELICASE SRS2"/>
    <property type="match status" value="1"/>
</dbReference>
<comment type="caution">
    <text evidence="17">The sequence shown here is derived from an EMBL/GenBank/DDBJ whole genome shotgun (WGS) entry which is preliminary data.</text>
</comment>
<evidence type="ECO:0000256" key="5">
    <source>
        <dbReference type="ARBA" id="ARBA00022806"/>
    </source>
</evidence>
<evidence type="ECO:0000256" key="11">
    <source>
        <dbReference type="ARBA" id="ARBA00034617"/>
    </source>
</evidence>
<accession>A0ABT7V0S1</accession>
<dbReference type="InterPro" id="IPR000212">
    <property type="entry name" value="DNA_helicase_UvrD/REP"/>
</dbReference>
<dbReference type="EC" id="5.6.2.4" evidence="12"/>
<dbReference type="CDD" id="cd17932">
    <property type="entry name" value="DEXQc_UvrD"/>
    <property type="match status" value="1"/>
</dbReference>
<keyword evidence="8" id="KW-0238">DNA-binding</keyword>
<keyword evidence="3" id="KW-0227">DNA damage</keyword>
<keyword evidence="4 14" id="KW-0378">Hydrolase</keyword>
<evidence type="ECO:0000256" key="6">
    <source>
        <dbReference type="ARBA" id="ARBA00022839"/>
    </source>
</evidence>
<dbReference type="Gene3D" id="3.90.320.10">
    <property type="match status" value="1"/>
</dbReference>
<protein>
    <recommendedName>
        <fullName evidence="12">DNA 3'-5' helicase</fullName>
        <ecNumber evidence="12">5.6.2.4</ecNumber>
    </recommendedName>
</protein>
<sequence>MTDELQTALEKLNPEQRRAVECLDGPLMVIAGPGTGKTQLLSLRAANILIKRDAAPQNILCLTYTEAGAEAMRSRLIELIGREAYGIQVSTFHGFASSVRAAHPESFPRPASDQLVTSLRQAEIMDELLKTLPFGSPLSSIGRGDVAHFSREMLAFVSKVKRSGISYEALSKIAEQNIHAADWLEQNSSLCDIAAMTASARVAERFETEVEHACGDAPDELKRPVVTTPGIYAPFITSLRDTVRRTELVDENEKTAGYTSVRNAFFEGSNREGRRLRIRKGSERLLAACAVARRYQETLDNQHLYDFDDMIANFVKAVENDDNLRQELQDTYTYIQVDEFQDTNGAQMRIVELLCEGLERPNVMAVGDDDQAIMRFQGATIECINQFVDRYHPQSVVLMINYRSTPDIVELGQRVAVQVERRLAASDDKAIRANCPRGDQTEFSETVFQSKAEEYAALARDIRERIDGGYLNTCKDPDEAIAVISPKHTVLKALIPYLVAEGVPFSYRQTQDLFASERMQTMLALVRCVCALSRGQAQVASSCLPQIVCAPELGGDHPSSVRFALAAHREFHGDWLLAMERTQNERIRGIYDRLMTWAAEASSSPVRELLFKMAARPMTHYRHQGEKDPLAAAEFNAGMRALLDFVEGEFAQAGGLGRALRLPDVEDLLEAAQKYGVSIEASVSLGAPGAVRLTSAHSSKGLEFDCVYLVDADDATWHKGANGGSLYPLNLLIGDEKDEDDALRLLFVALTRAKRHLELYRAAGSTLRELSGVVEAREVDPDPHALDVAVATEWHDSYRLDTPELVTLLDANKDVRHLSASALNAFVCYKEGCTNSLSFPERQVLRLPEAPQIQLEFGSIVHAMMEDIANRVMGPEGASLDEVMAAHRHRVRWMDFSAADVSRYEQRFERICTSFVPWLLESARGYRRVTEAKLSASTAAGTPLFGYLDLLLIDDAAKTVRIVDYKTGFSYNVSDDYERQLRFYKLLVESSPQFEGYEVVSMGDFYVEPEKDTGELHPPLSVTATDEEVRSLERLADVVWARIQAGQWDTSAFEQSELYELALAQQESERSKAGRACVMQRAYEEWLVQSAS</sequence>
<reference evidence="17" key="1">
    <citation type="submission" date="2023-06" db="EMBL/GenBank/DDBJ databases">
        <title>Identification and characterization of horizontal gene transfer across gut microbiota members of farm animals based on homology search.</title>
        <authorList>
            <person name="Schwarzerova J."/>
            <person name="Nykrynova M."/>
            <person name="Jureckova K."/>
            <person name="Cejkova D."/>
            <person name="Rychlik I."/>
        </authorList>
    </citation>
    <scope>NUCLEOTIDE SEQUENCE</scope>
    <source>
        <strain evidence="17">153_Feed</strain>
    </source>
</reference>
<proteinExistence type="predicted"/>
<keyword evidence="1" id="KW-0540">Nuclease</keyword>
<dbReference type="InterPro" id="IPR014016">
    <property type="entry name" value="UvrD-like_ATP-bd"/>
</dbReference>
<evidence type="ECO:0000256" key="14">
    <source>
        <dbReference type="PROSITE-ProRule" id="PRU00560"/>
    </source>
</evidence>
<reference evidence="17" key="2">
    <citation type="submission" date="2023-06" db="EMBL/GenBank/DDBJ databases">
        <authorList>
            <person name="Zeman M."/>
            <person name="Kubasova T."/>
            <person name="Jahodarova E."/>
            <person name="Nykrynova M."/>
            <person name="Rychlik I."/>
        </authorList>
    </citation>
    <scope>NUCLEOTIDE SEQUENCE</scope>
    <source>
        <strain evidence="17">153_Feed</strain>
    </source>
</reference>
<keyword evidence="7 14" id="KW-0067">ATP-binding</keyword>
<evidence type="ECO:0000256" key="1">
    <source>
        <dbReference type="ARBA" id="ARBA00022722"/>
    </source>
</evidence>
<evidence type="ECO:0000256" key="4">
    <source>
        <dbReference type="ARBA" id="ARBA00022801"/>
    </source>
</evidence>
<feature type="domain" description="UvrD-like helicase ATP-binding" evidence="15">
    <location>
        <begin position="10"/>
        <end position="405"/>
    </location>
</feature>
<dbReference type="RefSeq" id="WP_289510317.1">
    <property type="nucleotide sequence ID" value="NZ_JAUDEA010000001.1"/>
</dbReference>
<dbReference type="EMBL" id="JAUDEA010000001">
    <property type="protein sequence ID" value="MDM8270214.1"/>
    <property type="molecule type" value="Genomic_DNA"/>
</dbReference>
<evidence type="ECO:0000256" key="9">
    <source>
        <dbReference type="ARBA" id="ARBA00023204"/>
    </source>
</evidence>
<keyword evidence="10" id="KW-0413">Isomerase</keyword>
<evidence type="ECO:0000256" key="3">
    <source>
        <dbReference type="ARBA" id="ARBA00022763"/>
    </source>
</evidence>
<keyword evidence="18" id="KW-1185">Reference proteome</keyword>
<evidence type="ECO:0000256" key="8">
    <source>
        <dbReference type="ARBA" id="ARBA00023125"/>
    </source>
</evidence>
<dbReference type="SUPFAM" id="SSF52540">
    <property type="entry name" value="P-loop containing nucleoside triphosphate hydrolases"/>
    <property type="match status" value="1"/>
</dbReference>
<dbReference type="GO" id="GO:0004386">
    <property type="term" value="F:helicase activity"/>
    <property type="evidence" value="ECO:0007669"/>
    <property type="project" value="UniProtKB-KW"/>
</dbReference>
<feature type="domain" description="UvrD-like helicase C-terminal" evidence="16">
    <location>
        <begin position="410"/>
        <end position="701"/>
    </location>
</feature>
<dbReference type="Gene3D" id="1.10.486.10">
    <property type="entry name" value="PCRA, domain 4"/>
    <property type="match status" value="1"/>
</dbReference>
<keyword evidence="9" id="KW-0234">DNA repair</keyword>
<dbReference type="InterPro" id="IPR038726">
    <property type="entry name" value="PDDEXK_AddAB-type"/>
</dbReference>
<dbReference type="Gene3D" id="3.40.50.300">
    <property type="entry name" value="P-loop containing nucleotide triphosphate hydrolases"/>
    <property type="match status" value="3"/>
</dbReference>
<keyword evidence="5 14" id="KW-0347">Helicase</keyword>
<evidence type="ECO:0000256" key="7">
    <source>
        <dbReference type="ARBA" id="ARBA00022840"/>
    </source>
</evidence>